<protein>
    <submittedName>
        <fullName evidence="1">Uncharacterized protein</fullName>
    </submittedName>
</protein>
<reference evidence="1" key="1">
    <citation type="journal article" date="2019" name="bioRxiv">
        <title>The Genome of the Zebra Mussel, Dreissena polymorpha: A Resource for Invasive Species Research.</title>
        <authorList>
            <person name="McCartney M.A."/>
            <person name="Auch B."/>
            <person name="Kono T."/>
            <person name="Mallez S."/>
            <person name="Zhang Y."/>
            <person name="Obille A."/>
            <person name="Becker A."/>
            <person name="Abrahante J.E."/>
            <person name="Garbe J."/>
            <person name="Badalamenti J.P."/>
            <person name="Herman A."/>
            <person name="Mangelson H."/>
            <person name="Liachko I."/>
            <person name="Sullivan S."/>
            <person name="Sone E.D."/>
            <person name="Koren S."/>
            <person name="Silverstein K.A.T."/>
            <person name="Beckman K.B."/>
            <person name="Gohl D.M."/>
        </authorList>
    </citation>
    <scope>NUCLEOTIDE SEQUENCE</scope>
    <source>
        <strain evidence="1">Duluth1</strain>
        <tissue evidence="1">Whole animal</tissue>
    </source>
</reference>
<keyword evidence="2" id="KW-1185">Reference proteome</keyword>
<sequence length="101" mass="11610">MNQFNKQISVKDKNYSERQKLKKNAHLDFGPHSCGEPQDIFVTVDDHIGDRHVVTRPYIRLNGITPKSDLCLGTVILDSDGLDGDHSTLYRHLFRFVFLLI</sequence>
<evidence type="ECO:0000313" key="2">
    <source>
        <dbReference type="Proteomes" id="UP000828390"/>
    </source>
</evidence>
<proteinExistence type="predicted"/>
<evidence type="ECO:0000313" key="1">
    <source>
        <dbReference type="EMBL" id="KAH3721394.1"/>
    </source>
</evidence>
<organism evidence="1 2">
    <name type="scientific">Dreissena polymorpha</name>
    <name type="common">Zebra mussel</name>
    <name type="synonym">Mytilus polymorpha</name>
    <dbReference type="NCBI Taxonomy" id="45954"/>
    <lineage>
        <taxon>Eukaryota</taxon>
        <taxon>Metazoa</taxon>
        <taxon>Spiralia</taxon>
        <taxon>Lophotrochozoa</taxon>
        <taxon>Mollusca</taxon>
        <taxon>Bivalvia</taxon>
        <taxon>Autobranchia</taxon>
        <taxon>Heteroconchia</taxon>
        <taxon>Euheterodonta</taxon>
        <taxon>Imparidentia</taxon>
        <taxon>Neoheterodontei</taxon>
        <taxon>Myida</taxon>
        <taxon>Dreissenoidea</taxon>
        <taxon>Dreissenidae</taxon>
        <taxon>Dreissena</taxon>
    </lineage>
</organism>
<accession>A0A9D4CDF4</accession>
<dbReference type="AlphaFoldDB" id="A0A9D4CDF4"/>
<comment type="caution">
    <text evidence="1">The sequence shown here is derived from an EMBL/GenBank/DDBJ whole genome shotgun (WGS) entry which is preliminary data.</text>
</comment>
<name>A0A9D4CDF4_DREPO</name>
<gene>
    <name evidence="1" type="ORF">DPMN_064317</name>
</gene>
<dbReference type="EMBL" id="JAIWYP010000013">
    <property type="protein sequence ID" value="KAH3721394.1"/>
    <property type="molecule type" value="Genomic_DNA"/>
</dbReference>
<reference evidence="1" key="2">
    <citation type="submission" date="2020-11" db="EMBL/GenBank/DDBJ databases">
        <authorList>
            <person name="McCartney M.A."/>
            <person name="Auch B."/>
            <person name="Kono T."/>
            <person name="Mallez S."/>
            <person name="Becker A."/>
            <person name="Gohl D.M."/>
            <person name="Silverstein K.A.T."/>
            <person name="Koren S."/>
            <person name="Bechman K.B."/>
            <person name="Herman A."/>
            <person name="Abrahante J.E."/>
            <person name="Garbe J."/>
        </authorList>
    </citation>
    <scope>NUCLEOTIDE SEQUENCE</scope>
    <source>
        <strain evidence="1">Duluth1</strain>
        <tissue evidence="1">Whole animal</tissue>
    </source>
</reference>
<dbReference type="Proteomes" id="UP000828390">
    <property type="component" value="Unassembled WGS sequence"/>
</dbReference>